<evidence type="ECO:0000313" key="2">
    <source>
        <dbReference type="EMBL" id="RJF88680.1"/>
    </source>
</evidence>
<feature type="transmembrane region" description="Helical" evidence="1">
    <location>
        <begin position="62"/>
        <end position="87"/>
    </location>
</feature>
<dbReference type="RefSeq" id="WP_119779361.1">
    <property type="nucleotide sequence ID" value="NZ_QYUK01000011.1"/>
</dbReference>
<name>A0A418WFB9_9PROT</name>
<dbReference type="Pfam" id="PF04367">
    <property type="entry name" value="DUF502"/>
    <property type="match status" value="1"/>
</dbReference>
<gene>
    <name evidence="2" type="ORF">D3874_18195</name>
</gene>
<organism evidence="2 3">
    <name type="scientific">Oleomonas cavernae</name>
    <dbReference type="NCBI Taxonomy" id="2320859"/>
    <lineage>
        <taxon>Bacteria</taxon>
        <taxon>Pseudomonadati</taxon>
        <taxon>Pseudomonadota</taxon>
        <taxon>Alphaproteobacteria</taxon>
        <taxon>Acetobacterales</taxon>
        <taxon>Acetobacteraceae</taxon>
        <taxon>Oleomonas</taxon>
    </lineage>
</organism>
<dbReference type="OrthoDB" id="9780267at2"/>
<dbReference type="InterPro" id="IPR007462">
    <property type="entry name" value="COV1-like"/>
</dbReference>
<reference evidence="2 3" key="1">
    <citation type="submission" date="2018-09" db="EMBL/GenBank/DDBJ databases">
        <authorList>
            <person name="Zhu H."/>
        </authorList>
    </citation>
    <scope>NUCLEOTIDE SEQUENCE [LARGE SCALE GENOMIC DNA]</scope>
    <source>
        <strain evidence="2 3">K1W22B-8</strain>
    </source>
</reference>
<keyword evidence="3" id="KW-1185">Reference proteome</keyword>
<dbReference type="EMBL" id="QYUK01000011">
    <property type="protein sequence ID" value="RJF88680.1"/>
    <property type="molecule type" value="Genomic_DNA"/>
</dbReference>
<proteinExistence type="predicted"/>
<evidence type="ECO:0000313" key="3">
    <source>
        <dbReference type="Proteomes" id="UP000284605"/>
    </source>
</evidence>
<protein>
    <submittedName>
        <fullName evidence="2">DUF502 domain-containing protein</fullName>
    </submittedName>
</protein>
<dbReference type="Proteomes" id="UP000284605">
    <property type="component" value="Unassembled WGS sequence"/>
</dbReference>
<keyword evidence="1" id="KW-1133">Transmembrane helix</keyword>
<dbReference type="PANTHER" id="PTHR31876">
    <property type="entry name" value="COV-LIKE PROTEIN 1"/>
    <property type="match status" value="1"/>
</dbReference>
<evidence type="ECO:0000256" key="1">
    <source>
        <dbReference type="SAM" id="Phobius"/>
    </source>
</evidence>
<comment type="caution">
    <text evidence="2">The sequence shown here is derived from an EMBL/GenBank/DDBJ whole genome shotgun (WGS) entry which is preliminary data.</text>
</comment>
<keyword evidence="1" id="KW-0472">Membrane</keyword>
<sequence length="220" mass="23944">MERIRRNIVAGLLASLPLLLTLWVVSLLFDFLVAAGRPVVAGLAQAINPDAPGIAQFLLQPWFQSALAAVVTLVALYILGALTTAVIGRRLWSYFDRLMARIPFVESVYGAVRKLIASFQTAPAGQQRVVLIEFPSPDMKAIGFVTKTFIATDSGREIAAVYVPTAPNPTSGYMELVPTDRLVWLDWSANDAMQFILSGGTTAPDNLAYERGERRDPPPA</sequence>
<accession>A0A418WFB9</accession>
<dbReference type="PANTHER" id="PTHR31876:SF26">
    <property type="entry name" value="PROTEIN LIKE COV 2"/>
    <property type="match status" value="1"/>
</dbReference>
<keyword evidence="1" id="KW-0812">Transmembrane</keyword>
<dbReference type="AlphaFoldDB" id="A0A418WFB9"/>